<name>A0A382ZTS2_9ZZZZ</name>
<evidence type="ECO:0000256" key="1">
    <source>
        <dbReference type="SAM" id="Coils"/>
    </source>
</evidence>
<proteinExistence type="predicted"/>
<reference evidence="2" key="1">
    <citation type="submission" date="2018-05" db="EMBL/GenBank/DDBJ databases">
        <authorList>
            <person name="Lanie J.A."/>
            <person name="Ng W.-L."/>
            <person name="Kazmierczak K.M."/>
            <person name="Andrzejewski T.M."/>
            <person name="Davidsen T.M."/>
            <person name="Wayne K.J."/>
            <person name="Tettelin H."/>
            <person name="Glass J.I."/>
            <person name="Rusch D."/>
            <person name="Podicherti R."/>
            <person name="Tsui H.-C.T."/>
            <person name="Winkler M.E."/>
        </authorList>
    </citation>
    <scope>NUCLEOTIDE SEQUENCE</scope>
</reference>
<keyword evidence="1" id="KW-0175">Coiled coil</keyword>
<evidence type="ECO:0000313" key="2">
    <source>
        <dbReference type="EMBL" id="SVD98078.1"/>
    </source>
</evidence>
<dbReference type="AlphaFoldDB" id="A0A382ZTS2"/>
<accession>A0A382ZTS2</accession>
<feature type="coiled-coil region" evidence="1">
    <location>
        <begin position="19"/>
        <end position="71"/>
    </location>
</feature>
<sequence length="115" mass="13495">MRRYFTLLLFIGLVWGQTDTDLQNKLDSLRKELEEHEQERNIKIQEKLDSLNKIQSELDRLSKENNDEFDAQKIVLPLYDYPPFPTKPIKPKYSKISSERGNVIIGAFINEKGNV</sequence>
<feature type="non-terminal residue" evidence="2">
    <location>
        <position position="115"/>
    </location>
</feature>
<gene>
    <name evidence="2" type="ORF">METZ01_LOCUS450932</name>
</gene>
<dbReference type="EMBL" id="UINC01186050">
    <property type="protein sequence ID" value="SVD98078.1"/>
    <property type="molecule type" value="Genomic_DNA"/>
</dbReference>
<protein>
    <submittedName>
        <fullName evidence="2">Uncharacterized protein</fullName>
    </submittedName>
</protein>
<organism evidence="2">
    <name type="scientific">marine metagenome</name>
    <dbReference type="NCBI Taxonomy" id="408172"/>
    <lineage>
        <taxon>unclassified sequences</taxon>
        <taxon>metagenomes</taxon>
        <taxon>ecological metagenomes</taxon>
    </lineage>
</organism>